<dbReference type="Gene3D" id="1.10.510.10">
    <property type="entry name" value="Transferase(Phosphotransferase) domain 1"/>
    <property type="match status" value="1"/>
</dbReference>
<dbReference type="PROSITE" id="PS00108">
    <property type="entry name" value="PROTEIN_KINASE_ST"/>
    <property type="match status" value="1"/>
</dbReference>
<dbReference type="GO" id="GO:0004713">
    <property type="term" value="F:protein tyrosine kinase activity"/>
    <property type="evidence" value="ECO:0007669"/>
    <property type="project" value="TreeGrafter"/>
</dbReference>
<evidence type="ECO:0000256" key="6">
    <source>
        <dbReference type="PROSITE-ProRule" id="PRU10141"/>
    </source>
</evidence>
<evidence type="ECO:0000256" key="2">
    <source>
        <dbReference type="ARBA" id="ARBA00022679"/>
    </source>
</evidence>
<dbReference type="GO" id="GO:0007224">
    <property type="term" value="P:smoothened signaling pathway"/>
    <property type="evidence" value="ECO:0007669"/>
    <property type="project" value="TreeGrafter"/>
</dbReference>
<gene>
    <name evidence="11" type="primary">LOC108886307</name>
</gene>
<dbReference type="PROSITE" id="PS00107">
    <property type="entry name" value="PROTEIN_KINASE_ATP"/>
    <property type="match status" value="1"/>
</dbReference>
<protein>
    <submittedName>
        <fullName evidence="11">Homeodomain-interacting protein kinase 4-like</fullName>
    </submittedName>
</protein>
<dbReference type="InterPro" id="IPR011009">
    <property type="entry name" value="Kinase-like_dom_sf"/>
</dbReference>
<keyword evidence="8" id="KW-0472">Membrane</keyword>
<dbReference type="PANTHER" id="PTHR24058:SF53">
    <property type="entry name" value="HOMEODOMAIN-INTERACTING PROTEIN KINASE 2"/>
    <property type="match status" value="1"/>
</dbReference>
<comment type="similarity">
    <text evidence="7">Belongs to the protein kinase superfamily.</text>
</comment>
<evidence type="ECO:0000256" key="1">
    <source>
        <dbReference type="ARBA" id="ARBA00022527"/>
    </source>
</evidence>
<dbReference type="SMART" id="SM00220">
    <property type="entry name" value="S_TKc"/>
    <property type="match status" value="1"/>
</dbReference>
<keyword evidence="4" id="KW-0418">Kinase</keyword>
<evidence type="ECO:0000259" key="9">
    <source>
        <dbReference type="PROSITE" id="PS50011"/>
    </source>
</evidence>
<dbReference type="AlphaFoldDB" id="A0AAJ8DVG6"/>
<evidence type="ECO:0000256" key="7">
    <source>
        <dbReference type="RuleBase" id="RU000304"/>
    </source>
</evidence>
<name>A0AAJ8DVG6_LATCA</name>
<keyword evidence="1 7" id="KW-0723">Serine/threonine-protein kinase</keyword>
<keyword evidence="2" id="KW-0808">Transferase</keyword>
<dbReference type="KEGG" id="lcf:108886307"/>
<keyword evidence="3 6" id="KW-0547">Nucleotide-binding</keyword>
<dbReference type="GO" id="GO:0016605">
    <property type="term" value="C:PML body"/>
    <property type="evidence" value="ECO:0007669"/>
    <property type="project" value="TreeGrafter"/>
</dbReference>
<feature type="domain" description="Protein kinase" evidence="9">
    <location>
        <begin position="9"/>
        <end position="245"/>
    </location>
</feature>
<dbReference type="InterPro" id="IPR000719">
    <property type="entry name" value="Prot_kinase_dom"/>
</dbReference>
<sequence>MIVDEPENYRVLDDLGEGSFGKVTKCVNIQTKQVVAIKTLKTQENAVTNREIGMLRVVSALDPDKNVVQFFGGFEHRGLTCLVFEMLDRNLQQTAAEDGPLSLSEIRSVAQQLLTAFDALKELGVIHSDLKPDNVMLKNRMKPYRVKLVDFGLACFTSEVKRGMTLQPLGYRAPEVILGLPVSEAVDMWALGCVLAFLYLCYHLFMVQGEHQMVSQIYFHLTAWPLIYCCQTTVLTQPDLLKGVC</sequence>
<dbReference type="InterPro" id="IPR008271">
    <property type="entry name" value="Ser/Thr_kinase_AS"/>
</dbReference>
<dbReference type="GO" id="GO:0003714">
    <property type="term" value="F:transcription corepressor activity"/>
    <property type="evidence" value="ECO:0007669"/>
    <property type="project" value="TreeGrafter"/>
</dbReference>
<dbReference type="Pfam" id="PF00069">
    <property type="entry name" value="Pkinase"/>
    <property type="match status" value="1"/>
</dbReference>
<dbReference type="Proteomes" id="UP000694890">
    <property type="component" value="Linkage group LG16_LG22"/>
</dbReference>
<dbReference type="GO" id="GO:0004674">
    <property type="term" value="F:protein serine/threonine kinase activity"/>
    <property type="evidence" value="ECO:0007669"/>
    <property type="project" value="UniProtKB-KW"/>
</dbReference>
<evidence type="ECO:0000313" key="10">
    <source>
        <dbReference type="Proteomes" id="UP000694890"/>
    </source>
</evidence>
<dbReference type="RefSeq" id="XP_050932595.1">
    <property type="nucleotide sequence ID" value="XM_051076638.1"/>
</dbReference>
<proteinExistence type="inferred from homology"/>
<organism evidence="10 11">
    <name type="scientific">Lates calcarifer</name>
    <name type="common">Barramundi</name>
    <name type="synonym">Holocentrus calcarifer</name>
    <dbReference type="NCBI Taxonomy" id="8187"/>
    <lineage>
        <taxon>Eukaryota</taxon>
        <taxon>Metazoa</taxon>
        <taxon>Chordata</taxon>
        <taxon>Craniata</taxon>
        <taxon>Vertebrata</taxon>
        <taxon>Euteleostomi</taxon>
        <taxon>Actinopterygii</taxon>
        <taxon>Neopterygii</taxon>
        <taxon>Teleostei</taxon>
        <taxon>Neoteleostei</taxon>
        <taxon>Acanthomorphata</taxon>
        <taxon>Carangaria</taxon>
        <taxon>Carangaria incertae sedis</taxon>
        <taxon>Centropomidae</taxon>
        <taxon>Lates</taxon>
    </lineage>
</organism>
<dbReference type="PROSITE" id="PS50011">
    <property type="entry name" value="PROTEIN_KINASE_DOM"/>
    <property type="match status" value="1"/>
</dbReference>
<evidence type="ECO:0000256" key="5">
    <source>
        <dbReference type="ARBA" id="ARBA00022840"/>
    </source>
</evidence>
<evidence type="ECO:0000256" key="3">
    <source>
        <dbReference type="ARBA" id="ARBA00022741"/>
    </source>
</evidence>
<dbReference type="GO" id="GO:0046332">
    <property type="term" value="F:SMAD binding"/>
    <property type="evidence" value="ECO:0007669"/>
    <property type="project" value="TreeGrafter"/>
</dbReference>
<dbReference type="GO" id="GO:0003713">
    <property type="term" value="F:transcription coactivator activity"/>
    <property type="evidence" value="ECO:0007669"/>
    <property type="project" value="TreeGrafter"/>
</dbReference>
<keyword evidence="8" id="KW-0812">Transmembrane</keyword>
<feature type="binding site" evidence="6">
    <location>
        <position position="38"/>
    </location>
    <ligand>
        <name>ATP</name>
        <dbReference type="ChEBI" id="CHEBI:30616"/>
    </ligand>
</feature>
<dbReference type="Gene3D" id="3.30.200.20">
    <property type="entry name" value="Phosphorylase Kinase, domain 1"/>
    <property type="match status" value="1"/>
</dbReference>
<accession>A0AAJ8DVG6</accession>
<dbReference type="GO" id="GO:0005524">
    <property type="term" value="F:ATP binding"/>
    <property type="evidence" value="ECO:0007669"/>
    <property type="project" value="UniProtKB-UniRule"/>
</dbReference>
<dbReference type="InterPro" id="IPR017441">
    <property type="entry name" value="Protein_kinase_ATP_BS"/>
</dbReference>
<dbReference type="PANTHER" id="PTHR24058">
    <property type="entry name" value="DUAL SPECIFICITY PROTEIN KINASE"/>
    <property type="match status" value="1"/>
</dbReference>
<dbReference type="InterPro" id="IPR050494">
    <property type="entry name" value="Ser_Thr_dual-spec_kinase"/>
</dbReference>
<evidence type="ECO:0000256" key="8">
    <source>
        <dbReference type="SAM" id="Phobius"/>
    </source>
</evidence>
<reference evidence="11" key="1">
    <citation type="submission" date="2025-08" db="UniProtKB">
        <authorList>
            <consortium name="RefSeq"/>
        </authorList>
    </citation>
    <scope>IDENTIFICATION</scope>
    <source>
        <tissue evidence="11">Brain</tissue>
    </source>
</reference>
<dbReference type="GO" id="GO:0005737">
    <property type="term" value="C:cytoplasm"/>
    <property type="evidence" value="ECO:0007669"/>
    <property type="project" value="TreeGrafter"/>
</dbReference>
<keyword evidence="8" id="KW-1133">Transmembrane helix</keyword>
<dbReference type="SUPFAM" id="SSF56112">
    <property type="entry name" value="Protein kinase-like (PK-like)"/>
    <property type="match status" value="1"/>
</dbReference>
<dbReference type="GO" id="GO:0042771">
    <property type="term" value="P:intrinsic apoptotic signaling pathway in response to DNA damage by p53 class mediator"/>
    <property type="evidence" value="ECO:0007669"/>
    <property type="project" value="TreeGrafter"/>
</dbReference>
<dbReference type="GeneID" id="108886307"/>
<dbReference type="GO" id="GO:0045944">
    <property type="term" value="P:positive regulation of transcription by RNA polymerase II"/>
    <property type="evidence" value="ECO:0007669"/>
    <property type="project" value="TreeGrafter"/>
</dbReference>
<evidence type="ECO:0000256" key="4">
    <source>
        <dbReference type="ARBA" id="ARBA00022777"/>
    </source>
</evidence>
<keyword evidence="5 6" id="KW-0067">ATP-binding</keyword>
<evidence type="ECO:0000313" key="11">
    <source>
        <dbReference type="RefSeq" id="XP_050932595.1"/>
    </source>
</evidence>
<feature type="transmembrane region" description="Helical" evidence="8">
    <location>
        <begin position="188"/>
        <end position="207"/>
    </location>
</feature>